<accession>A0ABX7RI79</accession>
<sequence>MPFFPRTANSGPALTGRAGPGPWLGRESIEDVIREAAGTGSWLPETRRVRAVTARLRVFVQERAYDVEVAARARAVGDPVRGRRSPPCGRRGTGWGWGRGTGTRRRSRSPGAWGAPPRTCCITSGGCGGEA</sequence>
<proteinExistence type="predicted"/>
<protein>
    <submittedName>
        <fullName evidence="2">Uncharacterized protein</fullName>
    </submittedName>
</protein>
<gene>
    <name evidence="2" type="ORF">J3S04_17570</name>
</gene>
<feature type="region of interest" description="Disordered" evidence="1">
    <location>
        <begin position="1"/>
        <end position="23"/>
    </location>
</feature>
<organism evidence="2 3">
    <name type="scientific">Streptomyces griseocarneus</name>
    <dbReference type="NCBI Taxonomy" id="51201"/>
    <lineage>
        <taxon>Bacteria</taxon>
        <taxon>Bacillati</taxon>
        <taxon>Actinomycetota</taxon>
        <taxon>Actinomycetes</taxon>
        <taxon>Kitasatosporales</taxon>
        <taxon>Streptomycetaceae</taxon>
        <taxon>Streptomyces</taxon>
    </lineage>
</organism>
<feature type="compositionally biased region" description="Gly residues" evidence="1">
    <location>
        <begin position="91"/>
        <end position="101"/>
    </location>
</feature>
<evidence type="ECO:0000256" key="1">
    <source>
        <dbReference type="SAM" id="MobiDB-lite"/>
    </source>
</evidence>
<name>A0ABX7RI79_9ACTN</name>
<feature type="region of interest" description="Disordered" evidence="1">
    <location>
        <begin position="77"/>
        <end position="117"/>
    </location>
</feature>
<dbReference type="Proteomes" id="UP000671836">
    <property type="component" value="Chromosome"/>
</dbReference>
<dbReference type="EMBL" id="CP071595">
    <property type="protein sequence ID" value="QSY47188.1"/>
    <property type="molecule type" value="Genomic_DNA"/>
</dbReference>
<evidence type="ECO:0000313" key="3">
    <source>
        <dbReference type="Proteomes" id="UP000671836"/>
    </source>
</evidence>
<keyword evidence="3" id="KW-1185">Reference proteome</keyword>
<evidence type="ECO:0000313" key="2">
    <source>
        <dbReference type="EMBL" id="QSY47188.1"/>
    </source>
</evidence>
<reference evidence="2 3" key="1">
    <citation type="submission" date="2021-03" db="EMBL/GenBank/DDBJ databases">
        <title>Streptomyces strains.</title>
        <authorList>
            <person name="Lund M.B."/>
            <person name="Toerring T."/>
        </authorList>
    </citation>
    <scope>NUCLEOTIDE SEQUENCE [LARGE SCALE GENOMIC DNA]</scope>
    <source>
        <strain evidence="2 3">KCC S-1010</strain>
    </source>
</reference>